<dbReference type="GO" id="GO:0005886">
    <property type="term" value="C:plasma membrane"/>
    <property type="evidence" value="ECO:0007669"/>
    <property type="project" value="UniProtKB-SubCell"/>
</dbReference>
<name>A0A2N8NXI6_STREU</name>
<dbReference type="InterPro" id="IPR045214">
    <property type="entry name" value="Surf1/Surf4"/>
</dbReference>
<dbReference type="OrthoDB" id="9807214at2"/>
<dbReference type="InterPro" id="IPR002994">
    <property type="entry name" value="Surf1/Shy1"/>
</dbReference>
<evidence type="ECO:0000256" key="1">
    <source>
        <dbReference type="ARBA" id="ARBA00004370"/>
    </source>
</evidence>
<reference evidence="10" key="2">
    <citation type="submission" date="2015-07" db="EMBL/GenBank/DDBJ databases">
        <authorList>
            <person name="Graham D.E."/>
            <person name="Giannone R.J."/>
            <person name="Gulvik C.A."/>
            <person name="Hettich R.L."/>
            <person name="Klingeman D.M."/>
            <person name="Mahan K.M."/>
            <person name="Parry R.J."/>
            <person name="Spain J.C."/>
        </authorList>
    </citation>
    <scope>NUCLEOTIDE SEQUENCE [LARGE SCALE GENOMIC DNA]</scope>
    <source>
        <strain evidence="10">ATCC 27428</strain>
    </source>
</reference>
<evidence type="ECO:0000256" key="7">
    <source>
        <dbReference type="SAM" id="MobiDB-lite"/>
    </source>
</evidence>
<keyword evidence="10" id="KW-1185">Reference proteome</keyword>
<dbReference type="EMBL" id="JACHJF010000012">
    <property type="protein sequence ID" value="MBB5120536.1"/>
    <property type="molecule type" value="Genomic_DNA"/>
</dbReference>
<keyword evidence="5 6" id="KW-0472">Membrane</keyword>
<feature type="transmembrane region" description="Helical" evidence="6">
    <location>
        <begin position="221"/>
        <end position="242"/>
    </location>
</feature>
<dbReference type="Pfam" id="PF02104">
    <property type="entry name" value="SURF1"/>
    <property type="match status" value="1"/>
</dbReference>
<evidence type="ECO:0000256" key="2">
    <source>
        <dbReference type="ARBA" id="ARBA00007165"/>
    </source>
</evidence>
<evidence type="ECO:0000256" key="6">
    <source>
        <dbReference type="RuleBase" id="RU363076"/>
    </source>
</evidence>
<dbReference type="RefSeq" id="WP_102918261.1">
    <property type="nucleotide sequence ID" value="NZ_JACHJF010000012.1"/>
</dbReference>
<reference evidence="8 11" key="3">
    <citation type="submission" date="2020-08" db="EMBL/GenBank/DDBJ databases">
        <title>Genomic Encyclopedia of Type Strains, Phase III (KMG-III): the genomes of soil and plant-associated and newly described type strains.</title>
        <authorList>
            <person name="Whitman W."/>
        </authorList>
    </citation>
    <scope>NUCLEOTIDE SEQUENCE [LARGE SCALE GENOMIC DNA]</scope>
    <source>
        <strain evidence="8 11">CECT 3259</strain>
    </source>
</reference>
<dbReference type="Proteomes" id="UP000528608">
    <property type="component" value="Unassembled WGS sequence"/>
</dbReference>
<keyword evidence="6" id="KW-1003">Cell membrane</keyword>
<dbReference type="CDD" id="cd06662">
    <property type="entry name" value="SURF1"/>
    <property type="match status" value="1"/>
</dbReference>
<gene>
    <name evidence="9" type="ORF">AF335_11440</name>
    <name evidence="8" type="ORF">FHS36_003978</name>
</gene>
<proteinExistence type="inferred from homology"/>
<feature type="transmembrane region" description="Helical" evidence="6">
    <location>
        <begin position="12"/>
        <end position="32"/>
    </location>
</feature>
<comment type="similarity">
    <text evidence="2 6">Belongs to the SURF1 family.</text>
</comment>
<comment type="subcellular location">
    <subcellularLocation>
        <location evidence="6">Cell membrane</location>
        <topology evidence="6">Multi-pass membrane protein</topology>
    </subcellularLocation>
    <subcellularLocation>
        <location evidence="1">Membrane</location>
    </subcellularLocation>
</comment>
<sequence length="285" mass="30524">MYRFLLTSRWWAINVFAVLSIPVCLFMGSWQLSRFETRVDSHREQQTQADDAKAAAAEPLRELLPVSTETSGRQAVVTGRYDTGHQLLVPNRSLDDRQGFYVLTLLRTDGGKAVPIVRGWLPGDAGSKADTAAVPAPPTGHVTVTGALQASESPGSKGVRSAGGLPEGQLGVISSASLVNVLPYEVYDAWLTAPKAEGALTPVPPAVAPNSGLDLKAFQNLGYTGEWFVFAGFVLFMWFRLFRREVEAAKDLALGITPDQPEETKAQEAAKAPGDTGVPEGTKAS</sequence>
<evidence type="ECO:0000313" key="10">
    <source>
        <dbReference type="Proteomes" id="UP000235945"/>
    </source>
</evidence>
<comment type="caution">
    <text evidence="9">The sequence shown here is derived from an EMBL/GenBank/DDBJ whole genome shotgun (WGS) entry which is preliminary data.</text>
</comment>
<keyword evidence="4 6" id="KW-1133">Transmembrane helix</keyword>
<evidence type="ECO:0000313" key="11">
    <source>
        <dbReference type="Proteomes" id="UP000528608"/>
    </source>
</evidence>
<evidence type="ECO:0000256" key="4">
    <source>
        <dbReference type="ARBA" id="ARBA00022989"/>
    </source>
</evidence>
<evidence type="ECO:0000256" key="3">
    <source>
        <dbReference type="ARBA" id="ARBA00022692"/>
    </source>
</evidence>
<dbReference type="EMBL" id="LGUI01000003">
    <property type="protein sequence ID" value="PNE33483.1"/>
    <property type="molecule type" value="Genomic_DNA"/>
</dbReference>
<reference evidence="9" key="1">
    <citation type="submission" date="2015-07" db="EMBL/GenBank/DDBJ databases">
        <authorList>
            <person name="Noorani M."/>
        </authorList>
    </citation>
    <scope>NUCLEOTIDE SEQUENCE [LARGE SCALE GENOMIC DNA]</scope>
    <source>
        <strain evidence="9">ATCC 27428</strain>
    </source>
</reference>
<evidence type="ECO:0000256" key="5">
    <source>
        <dbReference type="ARBA" id="ARBA00023136"/>
    </source>
</evidence>
<dbReference type="Proteomes" id="UP000235945">
    <property type="component" value="Unassembled WGS sequence"/>
</dbReference>
<evidence type="ECO:0000313" key="9">
    <source>
        <dbReference type="EMBL" id="PNE33483.1"/>
    </source>
</evidence>
<accession>A0A2N8NXI6</accession>
<dbReference type="PANTHER" id="PTHR23427:SF2">
    <property type="entry name" value="SURFEIT LOCUS PROTEIN 1"/>
    <property type="match status" value="1"/>
</dbReference>
<feature type="region of interest" description="Disordered" evidence="7">
    <location>
        <begin position="255"/>
        <end position="285"/>
    </location>
</feature>
<protein>
    <recommendedName>
        <fullName evidence="6">SURF1-like protein</fullName>
    </recommendedName>
</protein>
<keyword evidence="3 6" id="KW-0812">Transmembrane</keyword>
<dbReference type="PROSITE" id="PS50895">
    <property type="entry name" value="SURF1"/>
    <property type="match status" value="1"/>
</dbReference>
<evidence type="ECO:0000313" key="8">
    <source>
        <dbReference type="EMBL" id="MBB5120536.1"/>
    </source>
</evidence>
<dbReference type="AlphaFoldDB" id="A0A2N8NXI6"/>
<organism evidence="9 10">
    <name type="scientific">Streptomyces eurocidicus</name>
    <name type="common">Streptoverticillium eurocidicus</name>
    <dbReference type="NCBI Taxonomy" id="66423"/>
    <lineage>
        <taxon>Bacteria</taxon>
        <taxon>Bacillati</taxon>
        <taxon>Actinomycetota</taxon>
        <taxon>Actinomycetes</taxon>
        <taxon>Kitasatosporales</taxon>
        <taxon>Streptomycetaceae</taxon>
        <taxon>Streptomyces</taxon>
    </lineage>
</organism>
<dbReference type="PANTHER" id="PTHR23427">
    <property type="entry name" value="SURFEIT LOCUS PROTEIN"/>
    <property type="match status" value="1"/>
</dbReference>